<evidence type="ECO:0000256" key="4">
    <source>
        <dbReference type="SAM" id="SignalP"/>
    </source>
</evidence>
<evidence type="ECO:0000256" key="2">
    <source>
        <dbReference type="ARBA" id="ARBA00022448"/>
    </source>
</evidence>
<evidence type="ECO:0000313" key="5">
    <source>
        <dbReference type="EMBL" id="GGC46959.1"/>
    </source>
</evidence>
<sequence length="463" mass="52523">MIRVFIIILLFTQSWNSLAGSVNDDLDSLKVKKTSLKEDLKSGNFDFHFRSYLMSTINSGEVINYATLAAGAGIGYTSPEWNGLQFRFNGFFTYQVFENNIRIADPITGGGNRYEILLYDMNDVGNSNKLDRLEELYLAYRKNRVKLVLGRQKVMTPLLNDQDNRMRPNVFQGLSVTYSGLKLKTTAMWINQVTIRGTVDWYSIDDSFGVYSFGRNPFGEPSNYKGNISSKGIGLLGLQYHDQGLTVQTWNYTAENVFNMSFGQVDYTINFPQSTRLHLGVQGFHQFAINDGGNANNQLTYILPDESASGIGAKIGLFRGSHSLSFNYLGINDKGRFLFPREWGREQLYASMPRERYEGAGGMSAYVIKYDLVTPVEGLFAQTGAGLVNHSSMTSFTTNKYGIPSYYHFTGMLEYRFKNYFEGFNLQFLAVNKSAKQRSGLLDSNKINRVDMWNLNFIVDYKF</sequence>
<dbReference type="Proteomes" id="UP000635885">
    <property type="component" value="Unassembled WGS sequence"/>
</dbReference>
<name>A0ABQ1N180_9BACT</name>
<proteinExistence type="inferred from homology"/>
<organism evidence="5 6">
    <name type="scientific">Belliella aquatica</name>
    <dbReference type="NCBI Taxonomy" id="1323734"/>
    <lineage>
        <taxon>Bacteria</taxon>
        <taxon>Pseudomonadati</taxon>
        <taxon>Bacteroidota</taxon>
        <taxon>Cytophagia</taxon>
        <taxon>Cytophagales</taxon>
        <taxon>Cyclobacteriaceae</taxon>
        <taxon>Belliella</taxon>
    </lineage>
</organism>
<reference evidence="6" key="1">
    <citation type="journal article" date="2019" name="Int. J. Syst. Evol. Microbiol.">
        <title>The Global Catalogue of Microorganisms (GCM) 10K type strain sequencing project: providing services to taxonomists for standard genome sequencing and annotation.</title>
        <authorList>
            <consortium name="The Broad Institute Genomics Platform"/>
            <consortium name="The Broad Institute Genome Sequencing Center for Infectious Disease"/>
            <person name="Wu L."/>
            <person name="Ma J."/>
        </authorList>
    </citation>
    <scope>NUCLEOTIDE SEQUENCE [LARGE SCALE GENOMIC DNA]</scope>
    <source>
        <strain evidence="6">CGMCC 1.12479</strain>
    </source>
</reference>
<comment type="caution">
    <text evidence="5">The sequence shown here is derived from an EMBL/GenBank/DDBJ whole genome shotgun (WGS) entry which is preliminary data.</text>
</comment>
<feature type="signal peptide" evidence="4">
    <location>
        <begin position="1"/>
        <end position="19"/>
    </location>
</feature>
<gene>
    <name evidence="5" type="ORF">GCM10010993_27030</name>
</gene>
<protein>
    <recommendedName>
        <fullName evidence="7">Outer membrane porin, OprD family</fullName>
    </recommendedName>
</protein>
<evidence type="ECO:0000256" key="3">
    <source>
        <dbReference type="ARBA" id="ARBA00022729"/>
    </source>
</evidence>
<dbReference type="Pfam" id="PF03573">
    <property type="entry name" value="OprD"/>
    <property type="match status" value="1"/>
</dbReference>
<feature type="chain" id="PRO_5046536050" description="Outer membrane porin, OprD family" evidence="4">
    <location>
        <begin position="20"/>
        <end position="463"/>
    </location>
</feature>
<dbReference type="InterPro" id="IPR005318">
    <property type="entry name" value="OM_porin_bac"/>
</dbReference>
<evidence type="ECO:0008006" key="7">
    <source>
        <dbReference type="Google" id="ProtNLM"/>
    </source>
</evidence>
<keyword evidence="3 4" id="KW-0732">Signal</keyword>
<evidence type="ECO:0000313" key="6">
    <source>
        <dbReference type="Proteomes" id="UP000635885"/>
    </source>
</evidence>
<dbReference type="EMBL" id="BMFD01000010">
    <property type="protein sequence ID" value="GGC46959.1"/>
    <property type="molecule type" value="Genomic_DNA"/>
</dbReference>
<accession>A0ABQ1N180</accession>
<evidence type="ECO:0000256" key="1">
    <source>
        <dbReference type="ARBA" id="ARBA00009075"/>
    </source>
</evidence>
<dbReference type="InterPro" id="IPR023614">
    <property type="entry name" value="Porin_dom_sf"/>
</dbReference>
<keyword evidence="6" id="KW-1185">Reference proteome</keyword>
<keyword evidence="2" id="KW-0813">Transport</keyword>
<comment type="similarity">
    <text evidence="1">Belongs to the outer membrane porin (Opr) (TC 1.B.25) family.</text>
</comment>
<dbReference type="Gene3D" id="2.40.160.10">
    <property type="entry name" value="Porin"/>
    <property type="match status" value="1"/>
</dbReference>